<organism evidence="1 2">
    <name type="scientific">Xylaria curta</name>
    <dbReference type="NCBI Taxonomy" id="42375"/>
    <lineage>
        <taxon>Eukaryota</taxon>
        <taxon>Fungi</taxon>
        <taxon>Dikarya</taxon>
        <taxon>Ascomycota</taxon>
        <taxon>Pezizomycotina</taxon>
        <taxon>Sordariomycetes</taxon>
        <taxon>Xylariomycetidae</taxon>
        <taxon>Xylariales</taxon>
        <taxon>Xylariaceae</taxon>
        <taxon>Xylaria</taxon>
    </lineage>
</organism>
<accession>A0ACC1PQ91</accession>
<sequence>MSRHVYSYLSLAPWLNTNAARAVEGIVTTVFGILCFFVMPNTPADAKFLTEDERAAAILRMKLDSLGATEEGDVNREKFDWHWVRMAFAAPQLWLSSFLWFFLLIPLYSFSLFLPTIISGLGYESTQAQLFTVPPNLGAVLSVLFVTRMSDHLKVRGPFMAVCCLIATAGYIMLLATKNNVVRYAGTFLVAIGVFPNSALIIGWFSNNMAPHYARATGVGFLIAFANTSAFLSTFIYLPKDQPDYILGHSIRQSLLL</sequence>
<name>A0ACC1PQ91_9PEZI</name>
<evidence type="ECO:0000313" key="1">
    <source>
        <dbReference type="EMBL" id="KAJ2998832.1"/>
    </source>
</evidence>
<gene>
    <name evidence="1" type="ORF">NUW58_g194</name>
</gene>
<protein>
    <submittedName>
        <fullName evidence="1">Uncharacterized protein</fullName>
    </submittedName>
</protein>
<keyword evidence="2" id="KW-1185">Reference proteome</keyword>
<dbReference type="EMBL" id="JAPDGR010000015">
    <property type="protein sequence ID" value="KAJ2998832.1"/>
    <property type="molecule type" value="Genomic_DNA"/>
</dbReference>
<evidence type="ECO:0000313" key="2">
    <source>
        <dbReference type="Proteomes" id="UP001143856"/>
    </source>
</evidence>
<dbReference type="Proteomes" id="UP001143856">
    <property type="component" value="Unassembled WGS sequence"/>
</dbReference>
<reference evidence="1" key="1">
    <citation type="submission" date="2022-10" db="EMBL/GenBank/DDBJ databases">
        <title>Genome Sequence of Xylaria curta.</title>
        <authorList>
            <person name="Buettner E."/>
        </authorList>
    </citation>
    <scope>NUCLEOTIDE SEQUENCE</scope>
    <source>
        <strain evidence="1">Babe10</strain>
    </source>
</reference>
<comment type="caution">
    <text evidence="1">The sequence shown here is derived from an EMBL/GenBank/DDBJ whole genome shotgun (WGS) entry which is preliminary data.</text>
</comment>
<proteinExistence type="predicted"/>